<feature type="compositionally biased region" description="Polar residues" evidence="6">
    <location>
        <begin position="144"/>
        <end position="159"/>
    </location>
</feature>
<reference evidence="9" key="2">
    <citation type="submission" date="2025-08" db="UniProtKB">
        <authorList>
            <consortium name="RefSeq"/>
        </authorList>
    </citation>
    <scope>IDENTIFICATION</scope>
    <source>
        <tissue evidence="9">Leaf</tissue>
    </source>
</reference>
<name>A0A8B8Q089_9MYRT</name>
<dbReference type="SMART" id="SM00774">
    <property type="entry name" value="WRKY"/>
    <property type="match status" value="1"/>
</dbReference>
<dbReference type="OrthoDB" id="693960at2759"/>
<feature type="compositionally biased region" description="Basic and acidic residues" evidence="6">
    <location>
        <begin position="179"/>
        <end position="196"/>
    </location>
</feature>
<evidence type="ECO:0000256" key="4">
    <source>
        <dbReference type="ARBA" id="ARBA00023163"/>
    </source>
</evidence>
<dbReference type="Pfam" id="PF03106">
    <property type="entry name" value="WRKY"/>
    <property type="match status" value="1"/>
</dbReference>
<dbReference type="InterPro" id="IPR044810">
    <property type="entry name" value="WRKY_plant"/>
</dbReference>
<comment type="subcellular location">
    <subcellularLocation>
        <location evidence="1">Nucleus</location>
    </subcellularLocation>
</comment>
<sequence>MEEKDQPHHHRQHHHHQHHHRHQQQQNQDRHPQQRSRMMMTEEAPSMANSLFPEEPMMPNYNIFDMPVDEVEKGFLDLLAIPDNFDIAPPPAPASASAAAAAATVATSSSLLLDLLHHHYQPPPPPQPSPSSQQQPLPSPASTVPETSSEVVNNPATPNSSSVSLSSNEAAGNDEEEREANKTAEEEGEQNQDKTKKQLKPKKKNQKRQREPRVAFMTKSEVDHLDDGYRWRKYGQKAVKNSPYPRSYYRCTSAGCGVKKRVERSSDDPSIVVTTYEGQHTHLSPAAPKSGLGILQSEATAAASYRGALPATAASFLIQDHYNRQQLQPLNVPYSFTSRPSNLSLLTSGTSMTTSAQPSFSPSSFPRFYEEKRFLPVPSSTSPSSGLDLARDHGLLQDIIVPSQLRNKQEPKEE</sequence>
<evidence type="ECO:0000256" key="6">
    <source>
        <dbReference type="SAM" id="MobiDB-lite"/>
    </source>
</evidence>
<dbReference type="Gene3D" id="2.20.25.80">
    <property type="entry name" value="WRKY domain"/>
    <property type="match status" value="1"/>
</dbReference>
<reference evidence="8" key="1">
    <citation type="submission" date="2025-05" db="UniProtKB">
        <authorList>
            <consortium name="RefSeq"/>
        </authorList>
    </citation>
    <scope>NUCLEOTIDE SEQUENCE [LARGE SCALE GENOMIC DNA]</scope>
</reference>
<dbReference type="GeneID" id="115747719"/>
<feature type="compositionally biased region" description="Basic residues" evidence="6">
    <location>
        <begin position="7"/>
        <end position="23"/>
    </location>
</feature>
<evidence type="ECO:0000259" key="7">
    <source>
        <dbReference type="PROSITE" id="PS50811"/>
    </source>
</evidence>
<feature type="compositionally biased region" description="Low complexity" evidence="6">
    <location>
        <begin position="130"/>
        <end position="143"/>
    </location>
</feature>
<evidence type="ECO:0000256" key="1">
    <source>
        <dbReference type="ARBA" id="ARBA00004123"/>
    </source>
</evidence>
<dbReference type="PANTHER" id="PTHR31221">
    <property type="entry name" value="WRKY TRANSCRIPTION FACTOR PROTEIN 1-RELATED"/>
    <property type="match status" value="1"/>
</dbReference>
<protein>
    <submittedName>
        <fullName evidence="9">Probable WRKY transcription factor 48</fullName>
    </submittedName>
</protein>
<dbReference type="FunFam" id="2.20.25.80:FF:000003">
    <property type="entry name" value="WRKY transcription factor 57"/>
    <property type="match status" value="1"/>
</dbReference>
<dbReference type="Proteomes" id="UP000827889">
    <property type="component" value="Chromosome 1"/>
</dbReference>
<evidence type="ECO:0000256" key="2">
    <source>
        <dbReference type="ARBA" id="ARBA00023015"/>
    </source>
</evidence>
<keyword evidence="5" id="KW-0539">Nucleus</keyword>
<dbReference type="InterPro" id="IPR036576">
    <property type="entry name" value="WRKY_dom_sf"/>
</dbReference>
<keyword evidence="3" id="KW-0238">DNA-binding</keyword>
<dbReference type="GO" id="GO:0005634">
    <property type="term" value="C:nucleus"/>
    <property type="evidence" value="ECO:0007669"/>
    <property type="project" value="UniProtKB-SubCell"/>
</dbReference>
<feature type="region of interest" description="Disordered" evidence="6">
    <location>
        <begin position="117"/>
        <end position="219"/>
    </location>
</feature>
<dbReference type="PROSITE" id="PS50811">
    <property type="entry name" value="WRKY"/>
    <property type="match status" value="1"/>
</dbReference>
<feature type="compositionally biased region" description="Basic residues" evidence="6">
    <location>
        <begin position="197"/>
        <end position="207"/>
    </location>
</feature>
<keyword evidence="2" id="KW-0805">Transcription regulation</keyword>
<dbReference type="RefSeq" id="XP_030539842.1">
    <property type="nucleotide sequence ID" value="XM_030683982.2"/>
</dbReference>
<accession>A0A8B8Q089</accession>
<keyword evidence="4" id="KW-0804">Transcription</keyword>
<dbReference type="InterPro" id="IPR003657">
    <property type="entry name" value="WRKY_dom"/>
</dbReference>
<dbReference type="GO" id="GO:0043565">
    <property type="term" value="F:sequence-specific DNA binding"/>
    <property type="evidence" value="ECO:0007669"/>
    <property type="project" value="InterPro"/>
</dbReference>
<evidence type="ECO:0000256" key="5">
    <source>
        <dbReference type="ARBA" id="ARBA00023242"/>
    </source>
</evidence>
<keyword evidence="8" id="KW-1185">Reference proteome</keyword>
<gene>
    <name evidence="9" type="primary">LOC115747719</name>
</gene>
<dbReference type="PANTHER" id="PTHR31221:SF334">
    <property type="entry name" value="WRKY TRANSCRIPTION FACTOR 57-RELATED"/>
    <property type="match status" value="1"/>
</dbReference>
<evidence type="ECO:0000313" key="8">
    <source>
        <dbReference type="Proteomes" id="UP000827889"/>
    </source>
</evidence>
<feature type="domain" description="WRKY" evidence="7">
    <location>
        <begin position="220"/>
        <end position="285"/>
    </location>
</feature>
<dbReference type="KEGG" id="rarg:115747719"/>
<organism evidence="8 9">
    <name type="scientific">Rhodamnia argentea</name>
    <dbReference type="NCBI Taxonomy" id="178133"/>
    <lineage>
        <taxon>Eukaryota</taxon>
        <taxon>Viridiplantae</taxon>
        <taxon>Streptophyta</taxon>
        <taxon>Embryophyta</taxon>
        <taxon>Tracheophyta</taxon>
        <taxon>Spermatophyta</taxon>
        <taxon>Magnoliopsida</taxon>
        <taxon>eudicotyledons</taxon>
        <taxon>Gunneridae</taxon>
        <taxon>Pentapetalae</taxon>
        <taxon>rosids</taxon>
        <taxon>malvids</taxon>
        <taxon>Myrtales</taxon>
        <taxon>Myrtaceae</taxon>
        <taxon>Myrtoideae</taxon>
        <taxon>Myrteae</taxon>
        <taxon>Australasian group</taxon>
        <taxon>Rhodamnia</taxon>
    </lineage>
</organism>
<evidence type="ECO:0000313" key="9">
    <source>
        <dbReference type="RefSeq" id="XP_030539842.1"/>
    </source>
</evidence>
<evidence type="ECO:0000256" key="3">
    <source>
        <dbReference type="ARBA" id="ARBA00023125"/>
    </source>
</evidence>
<dbReference type="SUPFAM" id="SSF118290">
    <property type="entry name" value="WRKY DNA-binding domain"/>
    <property type="match status" value="1"/>
</dbReference>
<proteinExistence type="predicted"/>
<dbReference type="AlphaFoldDB" id="A0A8B8Q089"/>
<feature type="region of interest" description="Disordered" evidence="6">
    <location>
        <begin position="1"/>
        <end position="44"/>
    </location>
</feature>
<dbReference type="GO" id="GO:0003700">
    <property type="term" value="F:DNA-binding transcription factor activity"/>
    <property type="evidence" value="ECO:0007669"/>
    <property type="project" value="InterPro"/>
</dbReference>